<feature type="compositionally biased region" description="Polar residues" evidence="2">
    <location>
        <begin position="268"/>
        <end position="286"/>
    </location>
</feature>
<evidence type="ECO:0000256" key="1">
    <source>
        <dbReference type="SAM" id="Coils"/>
    </source>
</evidence>
<feature type="coiled-coil region" evidence="1">
    <location>
        <begin position="1338"/>
        <end position="1379"/>
    </location>
</feature>
<feature type="region of interest" description="Disordered" evidence="2">
    <location>
        <begin position="165"/>
        <end position="301"/>
    </location>
</feature>
<keyword evidence="5" id="KW-1185">Reference proteome</keyword>
<dbReference type="PANTHER" id="PTHR47270:SF3">
    <property type="entry name" value="HYPOTETICAL PROTEIN"/>
    <property type="match status" value="1"/>
</dbReference>
<feature type="coiled-coil region" evidence="1">
    <location>
        <begin position="1155"/>
        <end position="1260"/>
    </location>
</feature>
<dbReference type="InterPro" id="IPR019448">
    <property type="entry name" value="NT-C2"/>
</dbReference>
<feature type="coiled-coil region" evidence="1">
    <location>
        <begin position="1428"/>
        <end position="1480"/>
    </location>
</feature>
<feature type="coiled-coil region" evidence="1">
    <location>
        <begin position="833"/>
        <end position="943"/>
    </location>
</feature>
<dbReference type="OrthoDB" id="658575at2759"/>
<feature type="coiled-coil region" evidence="1">
    <location>
        <begin position="306"/>
        <end position="396"/>
    </location>
</feature>
<comment type="caution">
    <text evidence="4">The sequence shown here is derived from an EMBL/GenBank/DDBJ whole genome shotgun (WGS) entry which is preliminary data.</text>
</comment>
<feature type="coiled-coil region" evidence="1">
    <location>
        <begin position="972"/>
        <end position="1108"/>
    </location>
</feature>
<evidence type="ECO:0000313" key="5">
    <source>
        <dbReference type="Proteomes" id="UP000631114"/>
    </source>
</evidence>
<accession>A0A835HIM8</accession>
<protein>
    <recommendedName>
        <fullName evidence="3">C2 NT-type domain-containing protein</fullName>
    </recommendedName>
</protein>
<feature type="region of interest" description="Disordered" evidence="2">
    <location>
        <begin position="610"/>
        <end position="641"/>
    </location>
</feature>
<dbReference type="PROSITE" id="PS51840">
    <property type="entry name" value="C2_NT"/>
    <property type="match status" value="1"/>
</dbReference>
<evidence type="ECO:0000259" key="3">
    <source>
        <dbReference type="PROSITE" id="PS51840"/>
    </source>
</evidence>
<feature type="domain" description="C2 NT-type" evidence="3">
    <location>
        <begin position="6"/>
        <end position="142"/>
    </location>
</feature>
<reference evidence="4 5" key="1">
    <citation type="submission" date="2020-10" db="EMBL/GenBank/DDBJ databases">
        <title>The Coptis chinensis genome and diversification of protoberbering-type alkaloids.</title>
        <authorList>
            <person name="Wang B."/>
            <person name="Shu S."/>
            <person name="Song C."/>
            <person name="Liu Y."/>
        </authorList>
    </citation>
    <scope>NUCLEOTIDE SEQUENCE [LARGE SCALE GENOMIC DNA]</scope>
    <source>
        <strain evidence="4">HL-2020</strain>
        <tissue evidence="4">Leaf</tissue>
    </source>
</reference>
<sequence length="1526" mass="173532">MFRLHRNKSDKSGEKIDFKFSNFQILQVPKGWDKLLVSIVSVETGKTVTKSSKALARNGKCVWTESLSESIWISLDDASKKQMEPNLFKLVVSMGSARSSILGEASINLTTYISSKSPVPVSLPLKKNTQGTILQVKIQCLNPKTIVRDEQLQEAASPLEDMNADYNETDNKSDISDNSYAKSFGSSSSNHLGSALHPGEVGSRNASFSASGSRISFDSAEGSVDKTTFSPRHDFSGDLYDPIGIQDSPSLQNGGTHGAVPVGDHSRSNQTSFNSRFTTSGSNLHSQRQELGHSPSTLAMSSLGNARSSKELLEAAEDTIEELRSEAKMWERNARKLMHDLELVRKESSGQSRHQADLDMELSAACTERDSLKKEIEQLKELLEESKTKNMASEHSISQAEGISHIQKELESEIKFQKESNTNLAVQLEKTQESNIELVSILQELEETIEKQRLEIDAISAERVNLSTEENCEHGNEDMECPNENQDIQKLVEAQKEFQATVCLLEEKLEDKNKELELEQNLRRTLLELEADYKYKLSAREVEMMKLEAKLSDLLNTQGSNDNRCSRGIDSDLIKEIETLKEKVQELENDCNELTEENLELIFKLQESKKDLRPGGDSFSSSSSKLHSMVSATGSEPEVDSLRSQIDQLKQELKNKEMLREGVSSTDLEVQLIDLQNMIGCLEVQLHSSQDNACHLEDELRDRQVELEERRMEIISLKQELNVHREKETVTELQHTLPETRFEKAEAHNCEEMSELFPELYKQLQLALAHVKRPWRDGSSHVNTVCETDQNHLVSSDCTDVTCQKLKPEDILNSLSELNELLEAKIFECETVFQHIESELRERNENVTEAQEKLEGYGPKENVSHLNHVFEDLNSKLEAKVADLNKDLLAKGTEVKELEASLLLKEEEIEILRHSQQELRAQVSDLQEEKAQLEENLEVVSRGSSISSKCLDDVKNDMMALTSNLDSHVSANKMLENKSSELESGKRDLELRLLELEEENVQLSERLSAMEAQLRYLTDEKEFSRLELESSKSLSMDLRDEITRLENEIEIQKVDLKHKLQEMQKRWSDAQEECEYMQRANPKLQATAESLIEECDSMQKLNGELRKQKLELHEHCTYLEAELRESRNKFSDCSKKIEILESKFFSMQEGFTAKEEILTSELNNLLHENKEHKEKLILEESLLSQMYLEKIIEVESLQREVAHLTEQISATHDEREKIASNAVREVSTLRADKAKLETSVHEAQAKVKLSETKLQTLQTESETKLQGLISALASGRQNQELMMADYEKLQKLLDEVKASEDRFKGTVNGLELRLSTSEYGRQQLVEEISYLTVQLQKIGQLQDEIVALKNSLNEVKFEKSKMEASLQLLSGDCEELKAEKVSFVEKISSMQKAVSALEDCTRCRVALEEKLLRLQGDLSAKEALCAQDAELKNELSRIKRANSQFQRKIQCLEDEKDECLKRVQVLEKELKLKKEEEQTQSMSTSKDFPSPKSNKELRHSEVFLCYYISSCFNAFKAKQIEISILT</sequence>
<organism evidence="4 5">
    <name type="scientific">Coptis chinensis</name>
    <dbReference type="NCBI Taxonomy" id="261450"/>
    <lineage>
        <taxon>Eukaryota</taxon>
        <taxon>Viridiplantae</taxon>
        <taxon>Streptophyta</taxon>
        <taxon>Embryophyta</taxon>
        <taxon>Tracheophyta</taxon>
        <taxon>Spermatophyta</taxon>
        <taxon>Magnoliopsida</taxon>
        <taxon>Ranunculales</taxon>
        <taxon>Ranunculaceae</taxon>
        <taxon>Coptidoideae</taxon>
        <taxon>Coptis</taxon>
    </lineage>
</organism>
<dbReference type="Pfam" id="PF10358">
    <property type="entry name" value="NT-C2"/>
    <property type="match status" value="1"/>
</dbReference>
<dbReference type="EMBL" id="JADFTS010000007">
    <property type="protein sequence ID" value="KAF9599029.1"/>
    <property type="molecule type" value="Genomic_DNA"/>
</dbReference>
<feature type="coiled-coil region" evidence="1">
    <location>
        <begin position="509"/>
        <end position="604"/>
    </location>
</feature>
<keyword evidence="1" id="KW-0175">Coiled coil</keyword>
<feature type="coiled-coil region" evidence="1">
    <location>
        <begin position="428"/>
        <end position="469"/>
    </location>
</feature>
<feature type="compositionally biased region" description="Polar residues" evidence="2">
    <location>
        <begin position="204"/>
        <end position="216"/>
    </location>
</feature>
<gene>
    <name evidence="4" type="ORF">IFM89_033374</name>
</gene>
<feature type="compositionally biased region" description="Low complexity" evidence="2">
    <location>
        <begin position="618"/>
        <end position="631"/>
    </location>
</feature>
<evidence type="ECO:0000256" key="2">
    <source>
        <dbReference type="SAM" id="MobiDB-lite"/>
    </source>
</evidence>
<evidence type="ECO:0000313" key="4">
    <source>
        <dbReference type="EMBL" id="KAF9599029.1"/>
    </source>
</evidence>
<proteinExistence type="predicted"/>
<name>A0A835HIM8_9MAGN</name>
<dbReference type="Proteomes" id="UP000631114">
    <property type="component" value="Unassembled WGS sequence"/>
</dbReference>
<feature type="compositionally biased region" description="Low complexity" evidence="2">
    <location>
        <begin position="183"/>
        <end position="197"/>
    </location>
</feature>
<dbReference type="PANTHER" id="PTHR47270">
    <property type="entry name" value="PROTEIN MLP1-LIKE"/>
    <property type="match status" value="1"/>
</dbReference>